<evidence type="ECO:0000256" key="7">
    <source>
        <dbReference type="ARBA" id="ARBA00023136"/>
    </source>
</evidence>
<reference evidence="11" key="1">
    <citation type="submission" date="2006-12" db="EMBL/GenBank/DDBJ databases">
        <title>Complete sequence of plasmid 1 of Paracoccus denitrificans PD1222.</title>
        <authorList>
            <person name="Copeland A."/>
            <person name="Lucas S."/>
            <person name="Lapidus A."/>
            <person name="Barry K."/>
            <person name="Detter J.C."/>
            <person name="Glavina del Rio T."/>
            <person name="Hammon N."/>
            <person name="Israni S."/>
            <person name="Dalin E."/>
            <person name="Tice H."/>
            <person name="Pitluck S."/>
            <person name="Munk A.C."/>
            <person name="Brettin T."/>
            <person name="Bruce D."/>
            <person name="Han C."/>
            <person name="Tapia R."/>
            <person name="Gilna P."/>
            <person name="Schmutz J."/>
            <person name="Larimer F."/>
            <person name="Land M."/>
            <person name="Hauser L."/>
            <person name="Kyrpides N."/>
            <person name="Lykidis A."/>
            <person name="Spiro S."/>
            <person name="Richardson D.J."/>
            <person name="Moir J.W.B."/>
            <person name="Ferguson S.J."/>
            <person name="van Spanning R.J.M."/>
            <person name="Richardson P."/>
        </authorList>
    </citation>
    <scope>NUCLEOTIDE SEQUENCE [LARGE SCALE GENOMIC DNA]</scope>
    <source>
        <strain evidence="11">Pd 1222</strain>
        <plasmid evidence="11">pPD1222</plasmid>
    </source>
</reference>
<keyword evidence="6 9" id="KW-1133">Transmembrane helix</keyword>
<evidence type="ECO:0000313" key="11">
    <source>
        <dbReference type="Proteomes" id="UP000000361"/>
    </source>
</evidence>
<dbReference type="InterPro" id="IPR052157">
    <property type="entry name" value="BCAA_transport_permease"/>
</dbReference>
<evidence type="ECO:0000256" key="8">
    <source>
        <dbReference type="ARBA" id="ARBA00037998"/>
    </source>
</evidence>
<dbReference type="GO" id="GO:0022857">
    <property type="term" value="F:transmembrane transporter activity"/>
    <property type="evidence" value="ECO:0007669"/>
    <property type="project" value="InterPro"/>
</dbReference>
<dbReference type="HOGENOM" id="CLU_039929_2_0_5"/>
<dbReference type="PANTHER" id="PTHR11795:SF442">
    <property type="entry name" value="ABC TRANSPORTER ATP-BINDING PROTEIN"/>
    <property type="match status" value="1"/>
</dbReference>
<dbReference type="CDD" id="cd06582">
    <property type="entry name" value="TM_PBP1_LivH_like"/>
    <property type="match status" value="1"/>
</dbReference>
<dbReference type="EMBL" id="CP000491">
    <property type="protein sequence ID" value="ABL73060.1"/>
    <property type="molecule type" value="Genomic_DNA"/>
</dbReference>
<dbReference type="Proteomes" id="UP000000361">
    <property type="component" value="Chromosome 1"/>
</dbReference>
<feature type="transmembrane region" description="Helical" evidence="9">
    <location>
        <begin position="172"/>
        <end position="191"/>
    </location>
</feature>
<organism evidence="10 11">
    <name type="scientific">Paracoccus denitrificans (strain Pd 1222)</name>
    <dbReference type="NCBI Taxonomy" id="318586"/>
    <lineage>
        <taxon>Bacteria</taxon>
        <taxon>Pseudomonadati</taxon>
        <taxon>Pseudomonadota</taxon>
        <taxon>Alphaproteobacteria</taxon>
        <taxon>Rhodobacterales</taxon>
        <taxon>Paracoccaceae</taxon>
        <taxon>Paracoccus</taxon>
    </lineage>
</organism>
<protein>
    <submittedName>
        <fullName evidence="10">Amino acid/amide ABC transporter membrane protein 1, HAAT family</fullName>
    </submittedName>
</protein>
<name>A1BC16_PARDP</name>
<geneLocation type="plasmid" evidence="11">
    <name>pPD1222</name>
</geneLocation>
<dbReference type="InterPro" id="IPR001851">
    <property type="entry name" value="ABC_transp_permease"/>
</dbReference>
<keyword evidence="2" id="KW-0813">Transport</keyword>
<feature type="transmembrane region" description="Helical" evidence="9">
    <location>
        <begin position="127"/>
        <end position="145"/>
    </location>
</feature>
<sequence>MRGAIIVDYKIVDIKTIQPHSPIQRSIRREEPEMLALSLVLNGIVLGSVLLLFSLGLTLIYGVGRIVNFAHGALFSAGAMAGVWLVASGVPFGVALVVAPVAVGLIGVLIDWAILARIRDRPMVDSLLLTFGLALLITGILYELGGRNVQIMPVPQVLGGVISLGGISLPTYRVFVSVLAIALTIALILFLKNSKWGLRVRAANDDPEMGACIGIDRERLMHSVVGVSAALAAASGVAAAPIFTAHAVVGDKILILAFMTVILGGLGSLRGAVVAAYAVGLILVFGEGYFGGQLALMLLFIVVMAMLINWPRGFFGEGRTE</sequence>
<dbReference type="EnsemblBacteria" id="ABL73060">
    <property type="protein sequence ID" value="ABL73060"/>
    <property type="gene ID" value="Pden_5000"/>
</dbReference>
<evidence type="ECO:0000256" key="1">
    <source>
        <dbReference type="ARBA" id="ARBA00004651"/>
    </source>
</evidence>
<accession>A1BC16</accession>
<keyword evidence="5" id="KW-0029">Amino-acid transport</keyword>
<dbReference type="KEGG" id="pde:Pden_5000"/>
<feature type="transmembrane region" description="Helical" evidence="9">
    <location>
        <begin position="290"/>
        <end position="310"/>
    </location>
</feature>
<feature type="transmembrane region" description="Helical" evidence="9">
    <location>
        <begin position="66"/>
        <end position="86"/>
    </location>
</feature>
<evidence type="ECO:0000256" key="4">
    <source>
        <dbReference type="ARBA" id="ARBA00022692"/>
    </source>
</evidence>
<dbReference type="eggNOG" id="COG0559">
    <property type="taxonomic scope" value="Bacteria"/>
</dbReference>
<evidence type="ECO:0000313" key="10">
    <source>
        <dbReference type="EMBL" id="ABL73060.1"/>
    </source>
</evidence>
<keyword evidence="10" id="KW-0614">Plasmid</keyword>
<feature type="transmembrane region" description="Helical" evidence="9">
    <location>
        <begin position="92"/>
        <end position="115"/>
    </location>
</feature>
<evidence type="ECO:0000256" key="5">
    <source>
        <dbReference type="ARBA" id="ARBA00022970"/>
    </source>
</evidence>
<dbReference type="GO" id="GO:0005886">
    <property type="term" value="C:plasma membrane"/>
    <property type="evidence" value="ECO:0007669"/>
    <property type="project" value="UniProtKB-SubCell"/>
</dbReference>
<keyword evidence="11" id="KW-1185">Reference proteome</keyword>
<evidence type="ECO:0000256" key="2">
    <source>
        <dbReference type="ARBA" id="ARBA00022448"/>
    </source>
</evidence>
<feature type="transmembrane region" description="Helical" evidence="9">
    <location>
        <begin position="224"/>
        <end position="247"/>
    </location>
</feature>
<gene>
    <name evidence="10" type="ordered locus">Pden_5000</name>
</gene>
<feature type="transmembrane region" description="Helical" evidence="9">
    <location>
        <begin position="253"/>
        <end position="283"/>
    </location>
</feature>
<proteinExistence type="inferred from homology"/>
<keyword evidence="4 9" id="KW-0812">Transmembrane</keyword>
<evidence type="ECO:0000256" key="3">
    <source>
        <dbReference type="ARBA" id="ARBA00022475"/>
    </source>
</evidence>
<dbReference type="AlphaFoldDB" id="A1BC16"/>
<keyword evidence="7 9" id="KW-0472">Membrane</keyword>
<evidence type="ECO:0000256" key="9">
    <source>
        <dbReference type="SAM" id="Phobius"/>
    </source>
</evidence>
<evidence type="ECO:0000256" key="6">
    <source>
        <dbReference type="ARBA" id="ARBA00022989"/>
    </source>
</evidence>
<dbReference type="GO" id="GO:0006865">
    <property type="term" value="P:amino acid transport"/>
    <property type="evidence" value="ECO:0007669"/>
    <property type="project" value="UniProtKB-KW"/>
</dbReference>
<keyword evidence="3" id="KW-1003">Cell membrane</keyword>
<comment type="subcellular location">
    <subcellularLocation>
        <location evidence="1">Cell membrane</location>
        <topology evidence="1">Multi-pass membrane protein</topology>
    </subcellularLocation>
</comment>
<comment type="similarity">
    <text evidence="8">Belongs to the binding-protein-dependent transport system permease family. LivHM subfamily.</text>
</comment>
<dbReference type="PANTHER" id="PTHR11795">
    <property type="entry name" value="BRANCHED-CHAIN AMINO ACID TRANSPORT SYSTEM PERMEASE PROTEIN LIVH"/>
    <property type="match status" value="1"/>
</dbReference>
<dbReference type="Pfam" id="PF02653">
    <property type="entry name" value="BPD_transp_2"/>
    <property type="match status" value="1"/>
</dbReference>
<feature type="transmembrane region" description="Helical" evidence="9">
    <location>
        <begin position="35"/>
        <end position="59"/>
    </location>
</feature>